<dbReference type="Pfam" id="PF00561">
    <property type="entry name" value="Abhydrolase_1"/>
    <property type="match status" value="1"/>
</dbReference>
<gene>
    <name evidence="4" type="ORF">V5O48_004528</name>
</gene>
<evidence type="ECO:0000313" key="4">
    <source>
        <dbReference type="EMBL" id="KAL0577459.1"/>
    </source>
</evidence>
<keyword evidence="5" id="KW-1185">Reference proteome</keyword>
<dbReference type="PANTHER" id="PTHR46118">
    <property type="entry name" value="PROTEIN ABHD11"/>
    <property type="match status" value="1"/>
</dbReference>
<protein>
    <recommendedName>
        <fullName evidence="3">AB hydrolase-1 domain-containing protein</fullName>
    </recommendedName>
</protein>
<name>A0ABR3FPW4_9AGAR</name>
<proteinExistence type="inferred from homology"/>
<keyword evidence="2" id="KW-0378">Hydrolase</keyword>
<evidence type="ECO:0000313" key="5">
    <source>
        <dbReference type="Proteomes" id="UP001465976"/>
    </source>
</evidence>
<evidence type="ECO:0000259" key="3">
    <source>
        <dbReference type="Pfam" id="PF00561"/>
    </source>
</evidence>
<dbReference type="EMBL" id="JBAHYK010000154">
    <property type="protein sequence ID" value="KAL0577459.1"/>
    <property type="molecule type" value="Genomic_DNA"/>
</dbReference>
<sequence>MLNSSLLRAKFSASSRSLFSGRNVLLCRGYATVFDVNSIEPAPLRFDRVSANESSQTAESKSPIVFLHGLLGSKRNWSSLSKSFARISNRPVYAIDLRNHGDSTHKRPHTYEALAADLFHFFETHKLKDVTLIGHSMGGKAAMAMALHPELPKDALSELIVEDIAPSRGPLSSEFRSYLETMQLIQDNRVKTRKEATEMMLKTEKSMEIVSFLLTNLVTPRSGAEDYVTFRVPLDVLTEHFDDLGSFPYSPGEVQWSGRTLFIKGSKSPYINRKNIPIAQEFFPNMKSVNLDTGHWVHAERPREFQDAVFNFLQEGTKHD</sequence>
<dbReference type="PANTHER" id="PTHR46118:SF4">
    <property type="entry name" value="PROTEIN ABHD11"/>
    <property type="match status" value="1"/>
</dbReference>
<comment type="caution">
    <text evidence="4">The sequence shown here is derived from an EMBL/GenBank/DDBJ whole genome shotgun (WGS) entry which is preliminary data.</text>
</comment>
<feature type="domain" description="AB hydrolase-1" evidence="3">
    <location>
        <begin position="63"/>
        <end position="302"/>
    </location>
</feature>
<comment type="similarity">
    <text evidence="1">Belongs to the AB hydrolase superfamily.</text>
</comment>
<dbReference type="Proteomes" id="UP001465976">
    <property type="component" value="Unassembled WGS sequence"/>
</dbReference>
<reference evidence="4 5" key="1">
    <citation type="submission" date="2024-02" db="EMBL/GenBank/DDBJ databases">
        <title>A draft genome for the cacao thread blight pathogen Marasmius crinis-equi.</title>
        <authorList>
            <person name="Cohen S.P."/>
            <person name="Baruah I.K."/>
            <person name="Amoako-Attah I."/>
            <person name="Bukari Y."/>
            <person name="Meinhardt L.W."/>
            <person name="Bailey B.A."/>
        </authorList>
    </citation>
    <scope>NUCLEOTIDE SEQUENCE [LARGE SCALE GENOMIC DNA]</scope>
    <source>
        <strain evidence="4 5">GH-76</strain>
    </source>
</reference>
<evidence type="ECO:0000256" key="1">
    <source>
        <dbReference type="ARBA" id="ARBA00008645"/>
    </source>
</evidence>
<accession>A0ABR3FPW4</accession>
<dbReference type="Gene3D" id="3.40.50.1820">
    <property type="entry name" value="alpha/beta hydrolase"/>
    <property type="match status" value="1"/>
</dbReference>
<dbReference type="InterPro" id="IPR029058">
    <property type="entry name" value="AB_hydrolase_fold"/>
</dbReference>
<dbReference type="SUPFAM" id="SSF53474">
    <property type="entry name" value="alpha/beta-Hydrolases"/>
    <property type="match status" value="1"/>
</dbReference>
<dbReference type="InterPro" id="IPR000073">
    <property type="entry name" value="AB_hydrolase_1"/>
</dbReference>
<organism evidence="4 5">
    <name type="scientific">Marasmius crinis-equi</name>
    <dbReference type="NCBI Taxonomy" id="585013"/>
    <lineage>
        <taxon>Eukaryota</taxon>
        <taxon>Fungi</taxon>
        <taxon>Dikarya</taxon>
        <taxon>Basidiomycota</taxon>
        <taxon>Agaricomycotina</taxon>
        <taxon>Agaricomycetes</taxon>
        <taxon>Agaricomycetidae</taxon>
        <taxon>Agaricales</taxon>
        <taxon>Marasmiineae</taxon>
        <taxon>Marasmiaceae</taxon>
        <taxon>Marasmius</taxon>
    </lineage>
</organism>
<evidence type="ECO:0000256" key="2">
    <source>
        <dbReference type="ARBA" id="ARBA00022801"/>
    </source>
</evidence>